<dbReference type="InterPro" id="IPR056695">
    <property type="entry name" value="DUF7793"/>
</dbReference>
<feature type="domain" description="DUF7793" evidence="1">
    <location>
        <begin position="107"/>
        <end position="154"/>
    </location>
</feature>
<accession>A0A6C0CLP4</accession>
<organism evidence="2">
    <name type="scientific">viral metagenome</name>
    <dbReference type="NCBI Taxonomy" id="1070528"/>
    <lineage>
        <taxon>unclassified sequences</taxon>
        <taxon>metagenomes</taxon>
        <taxon>organismal metagenomes</taxon>
    </lineage>
</organism>
<protein>
    <recommendedName>
        <fullName evidence="1">DUF7793 domain-containing protein</fullName>
    </recommendedName>
</protein>
<reference evidence="2" key="1">
    <citation type="journal article" date="2020" name="Nature">
        <title>Giant virus diversity and host interactions through global metagenomics.</title>
        <authorList>
            <person name="Schulz F."/>
            <person name="Roux S."/>
            <person name="Paez-Espino D."/>
            <person name="Jungbluth S."/>
            <person name="Walsh D.A."/>
            <person name="Denef V.J."/>
            <person name="McMahon K.D."/>
            <person name="Konstantinidis K.T."/>
            <person name="Eloe-Fadrosh E.A."/>
            <person name="Kyrpides N.C."/>
            <person name="Woyke T."/>
        </authorList>
    </citation>
    <scope>NUCLEOTIDE SEQUENCE</scope>
    <source>
        <strain evidence="2">GVMAG-M-3300021343-4</strain>
    </source>
</reference>
<evidence type="ECO:0000259" key="1">
    <source>
        <dbReference type="Pfam" id="PF25056"/>
    </source>
</evidence>
<dbReference type="Pfam" id="PF25056">
    <property type="entry name" value="DUF7793"/>
    <property type="match status" value="1"/>
</dbReference>
<proteinExistence type="predicted"/>
<dbReference type="AlphaFoldDB" id="A0A6C0CLP4"/>
<sequence>MVKISTKVGNLDSKEQSVQNIKKMKRSMCEDSDFAEFDFSEYPYVKMRMISSSPTQEQFDFFVEQFIKLFCEDKFYIIFDCSQITGLPLKYLHQIAKLIGQLKTLSEKHLIGTGVIITRKSVRMCINMIFNIKSPQRPTKCFETESDAIQWLSDLTITSKASDYTDDI</sequence>
<evidence type="ECO:0000313" key="2">
    <source>
        <dbReference type="EMBL" id="QHT04574.1"/>
    </source>
</evidence>
<dbReference type="Gene3D" id="3.40.970.30">
    <property type="entry name" value="yp_829618.1 like domains"/>
    <property type="match status" value="1"/>
</dbReference>
<name>A0A6C0CLP4_9ZZZZ</name>
<dbReference type="EMBL" id="MN739435">
    <property type="protein sequence ID" value="QHT04574.1"/>
    <property type="molecule type" value="Genomic_DNA"/>
</dbReference>